<dbReference type="EMBL" id="UINC01018867">
    <property type="protein sequence ID" value="SVA79568.1"/>
    <property type="molecule type" value="Genomic_DNA"/>
</dbReference>
<sequence>MLLDNRIYNIHTYSRIVNEYSLNTAKLGMNMSEIQSDIVKTYRESGG</sequence>
<reference evidence="1" key="1">
    <citation type="submission" date="2018-05" db="EMBL/GenBank/DDBJ databases">
        <authorList>
            <person name="Lanie J.A."/>
            <person name="Ng W.-L."/>
            <person name="Kazmierczak K.M."/>
            <person name="Andrzejewski T.M."/>
            <person name="Davidsen T.M."/>
            <person name="Wayne K.J."/>
            <person name="Tettelin H."/>
            <person name="Glass J.I."/>
            <person name="Rusch D."/>
            <person name="Podicherti R."/>
            <person name="Tsui H.-C.T."/>
            <person name="Winkler M.E."/>
        </authorList>
    </citation>
    <scope>NUCLEOTIDE SEQUENCE</scope>
</reference>
<gene>
    <name evidence="1" type="ORF">METZ01_LOCUS132422</name>
</gene>
<proteinExistence type="predicted"/>
<dbReference type="AlphaFoldDB" id="A0A381YRB7"/>
<evidence type="ECO:0000313" key="1">
    <source>
        <dbReference type="EMBL" id="SVA79568.1"/>
    </source>
</evidence>
<protein>
    <submittedName>
        <fullName evidence="1">Uncharacterized protein</fullName>
    </submittedName>
</protein>
<accession>A0A381YRB7</accession>
<organism evidence="1">
    <name type="scientific">marine metagenome</name>
    <dbReference type="NCBI Taxonomy" id="408172"/>
    <lineage>
        <taxon>unclassified sequences</taxon>
        <taxon>metagenomes</taxon>
        <taxon>ecological metagenomes</taxon>
    </lineage>
</organism>
<name>A0A381YRB7_9ZZZZ</name>